<dbReference type="Pfam" id="PF07841">
    <property type="entry name" value="DM4_12"/>
    <property type="match status" value="1"/>
</dbReference>
<evidence type="ECO:0000313" key="6">
    <source>
        <dbReference type="RefSeq" id="XP_017770617.1"/>
    </source>
</evidence>
<feature type="transmembrane region" description="Helical" evidence="3">
    <location>
        <begin position="173"/>
        <end position="195"/>
    </location>
</feature>
<feature type="signal peptide" evidence="4">
    <location>
        <begin position="1"/>
        <end position="17"/>
    </location>
</feature>
<dbReference type="RefSeq" id="XP_017770617.1">
    <property type="nucleotide sequence ID" value="XM_017915128.1"/>
</dbReference>
<keyword evidence="3" id="KW-1133">Transmembrane helix</keyword>
<feature type="region of interest" description="Disordered" evidence="2">
    <location>
        <begin position="300"/>
        <end position="336"/>
    </location>
</feature>
<evidence type="ECO:0000313" key="5">
    <source>
        <dbReference type="Proteomes" id="UP000695000"/>
    </source>
</evidence>
<dbReference type="Pfam" id="PF07898">
    <property type="entry name" value="DUF1676"/>
    <property type="match status" value="1"/>
</dbReference>
<dbReference type="Proteomes" id="UP000695000">
    <property type="component" value="Unplaced"/>
</dbReference>
<accession>A0ABM1M7R7</accession>
<feature type="chain" id="PRO_5045273163" evidence="4">
    <location>
        <begin position="18"/>
        <end position="578"/>
    </location>
</feature>
<sequence>MPSKWLIFALLVATTWCASVQEDASTNGTSLWRNLIEDCKKPTMECVQKNVYKYFDDALGTKDVSIASFLKLSKNDQKYDPETEDEEHEETGRSTPIEDVSNGLRNKAFEFAFTHDMELNLPDFFGGGIMRISPRSSEGSGALLKVDFEPRSANEVSDPRFFKKIKKFISGKLVMALMAILLVIKLISVKFMFFLPMVMGVAAAKKLLLKVLLFLFPVLGHLFKLCPYYSPTKFHHHHHQISHLHHLPHGPSLHGGIELDHPPPGWEEKHQHQSEDFGYYSDGASFGPDFSTHRKDYDVNKPHEDAGQGHYGGPGHRGQIRPQPPSIQGKQKAGPLTPTEIENMVLKAEKEAMLKARLQDEQKRVESENKKLQDQIKNAMKLQEKLKIQSIVAKQSSKIAVATANYQNPNMIHPQIVQPHIVHAVPASHMHQQNSYLPQPMLQSIPQGQMYQTQMNDVHRTQPINSPVYQAPIPPKPVFDAFYSPILEKIDKVLIELGFHDEACRERLVCSMYKNPSKFSPHSNLISAELSREASELQKPTSSNSAVIRFYKYVQAARDGQDKRDCMRLYPTCAIVTE</sequence>
<gene>
    <name evidence="6" type="primary">LOC108558269</name>
</gene>
<name>A0ABM1M7R7_NICVS</name>
<evidence type="ECO:0000256" key="3">
    <source>
        <dbReference type="SAM" id="Phobius"/>
    </source>
</evidence>
<feature type="transmembrane region" description="Helical" evidence="3">
    <location>
        <begin position="207"/>
        <end position="223"/>
    </location>
</feature>
<evidence type="ECO:0000256" key="4">
    <source>
        <dbReference type="SAM" id="SignalP"/>
    </source>
</evidence>
<feature type="region of interest" description="Disordered" evidence="2">
    <location>
        <begin position="77"/>
        <end position="97"/>
    </location>
</feature>
<protein>
    <submittedName>
        <fullName evidence="6">Uncharacterized protein LOC108558269</fullName>
    </submittedName>
</protein>
<proteinExistence type="predicted"/>
<dbReference type="PANTHER" id="PTHR21879">
    <property type="entry name" value="FI03362P-RELATED-RELATED"/>
    <property type="match status" value="1"/>
</dbReference>
<evidence type="ECO:0000256" key="2">
    <source>
        <dbReference type="SAM" id="MobiDB-lite"/>
    </source>
</evidence>
<feature type="coiled-coil region" evidence="1">
    <location>
        <begin position="351"/>
        <end position="389"/>
    </location>
</feature>
<dbReference type="InterPro" id="IPR006631">
    <property type="entry name" value="DM4_12"/>
</dbReference>
<dbReference type="InterPro" id="IPR012464">
    <property type="entry name" value="DUF1676"/>
</dbReference>
<evidence type="ECO:0000256" key="1">
    <source>
        <dbReference type="SAM" id="Coils"/>
    </source>
</evidence>
<dbReference type="PANTHER" id="PTHR21879:SF4">
    <property type="entry name" value="OSIRIS 17, ISOFORM C"/>
    <property type="match status" value="1"/>
</dbReference>
<dbReference type="GeneID" id="108558269"/>
<keyword evidence="3" id="KW-0812">Transmembrane</keyword>
<reference evidence="6" key="1">
    <citation type="submission" date="2025-08" db="UniProtKB">
        <authorList>
            <consortium name="RefSeq"/>
        </authorList>
    </citation>
    <scope>IDENTIFICATION</scope>
    <source>
        <tissue evidence="6">Whole Larva</tissue>
    </source>
</reference>
<organism evidence="5 6">
    <name type="scientific">Nicrophorus vespilloides</name>
    <name type="common">Boreal carrion beetle</name>
    <dbReference type="NCBI Taxonomy" id="110193"/>
    <lineage>
        <taxon>Eukaryota</taxon>
        <taxon>Metazoa</taxon>
        <taxon>Ecdysozoa</taxon>
        <taxon>Arthropoda</taxon>
        <taxon>Hexapoda</taxon>
        <taxon>Insecta</taxon>
        <taxon>Pterygota</taxon>
        <taxon>Neoptera</taxon>
        <taxon>Endopterygota</taxon>
        <taxon>Coleoptera</taxon>
        <taxon>Polyphaga</taxon>
        <taxon>Staphyliniformia</taxon>
        <taxon>Silphidae</taxon>
        <taxon>Nicrophorinae</taxon>
        <taxon>Nicrophorus</taxon>
    </lineage>
</organism>
<keyword evidence="1" id="KW-0175">Coiled coil</keyword>
<keyword evidence="3" id="KW-0472">Membrane</keyword>
<keyword evidence="5" id="KW-1185">Reference proteome</keyword>
<keyword evidence="4" id="KW-0732">Signal</keyword>